<dbReference type="STRING" id="209880.SAMN02910343_01119"/>
<dbReference type="EMBL" id="FMXA01000013">
    <property type="protein sequence ID" value="SDA52921.1"/>
    <property type="molecule type" value="Genomic_DNA"/>
</dbReference>
<reference evidence="7 8" key="1">
    <citation type="submission" date="2016-10" db="EMBL/GenBank/DDBJ databases">
        <authorList>
            <person name="de Groot N.N."/>
        </authorList>
    </citation>
    <scope>NUCLEOTIDE SEQUENCE [LARGE SCALE GENOMIC DNA]</scope>
    <source>
        <strain evidence="7 8">DSM 15230</strain>
    </source>
</reference>
<evidence type="ECO:0000256" key="5">
    <source>
        <dbReference type="ARBA" id="ARBA00047913"/>
    </source>
</evidence>
<dbReference type="InterPro" id="IPR003837">
    <property type="entry name" value="GatC"/>
</dbReference>
<dbReference type="NCBIfam" id="TIGR00135">
    <property type="entry name" value="gatC"/>
    <property type="match status" value="1"/>
</dbReference>
<dbReference type="EC" id="6.3.5.-" evidence="6"/>
<evidence type="ECO:0000313" key="8">
    <source>
        <dbReference type="Proteomes" id="UP000199689"/>
    </source>
</evidence>
<dbReference type="GO" id="GO:0070681">
    <property type="term" value="P:glutaminyl-tRNAGln biosynthesis via transamidation"/>
    <property type="evidence" value="ECO:0007669"/>
    <property type="project" value="TreeGrafter"/>
</dbReference>
<keyword evidence="6" id="KW-0067">ATP-binding</keyword>
<dbReference type="Gene3D" id="1.10.20.60">
    <property type="entry name" value="Glu-tRNAGln amidotransferase C subunit, N-terminal domain"/>
    <property type="match status" value="1"/>
</dbReference>
<evidence type="ECO:0000313" key="7">
    <source>
        <dbReference type="EMBL" id="SDA52921.1"/>
    </source>
</evidence>
<keyword evidence="6" id="KW-0436">Ligase</keyword>
<comment type="function">
    <text evidence="3 6">Allows the formation of correctly charged Asn-tRNA(Asn) or Gln-tRNA(Gln) through the transamidation of misacylated Asp-tRNA(Asn) or Glu-tRNA(Gln) in organisms which lack either or both of asparaginyl-tRNA or glutaminyl-tRNA synthetases. The reaction takes place in the presence of glutamine and ATP through an activated phospho-Asp-tRNA(Asn) or phospho-Glu-tRNA(Gln).</text>
</comment>
<dbReference type="OrthoDB" id="9813938at2"/>
<keyword evidence="6" id="KW-0648">Protein biosynthesis</keyword>
<dbReference type="GeneID" id="87756138"/>
<dbReference type="GO" id="GO:0006412">
    <property type="term" value="P:translation"/>
    <property type="evidence" value="ECO:0007669"/>
    <property type="project" value="UniProtKB-UniRule"/>
</dbReference>
<keyword evidence="6" id="KW-0547">Nucleotide-binding</keyword>
<dbReference type="Proteomes" id="UP000199689">
    <property type="component" value="Unassembled WGS sequence"/>
</dbReference>
<comment type="catalytic activity">
    <reaction evidence="5 6">
        <text>L-glutamyl-tRNA(Gln) + L-glutamine + ATP + H2O = L-glutaminyl-tRNA(Gln) + L-glutamate + ADP + phosphate + H(+)</text>
        <dbReference type="Rhea" id="RHEA:17521"/>
        <dbReference type="Rhea" id="RHEA-COMP:9681"/>
        <dbReference type="Rhea" id="RHEA-COMP:9684"/>
        <dbReference type="ChEBI" id="CHEBI:15377"/>
        <dbReference type="ChEBI" id="CHEBI:15378"/>
        <dbReference type="ChEBI" id="CHEBI:29985"/>
        <dbReference type="ChEBI" id="CHEBI:30616"/>
        <dbReference type="ChEBI" id="CHEBI:43474"/>
        <dbReference type="ChEBI" id="CHEBI:58359"/>
        <dbReference type="ChEBI" id="CHEBI:78520"/>
        <dbReference type="ChEBI" id="CHEBI:78521"/>
        <dbReference type="ChEBI" id="CHEBI:456216"/>
    </reaction>
</comment>
<comment type="catalytic activity">
    <reaction evidence="4 6">
        <text>L-aspartyl-tRNA(Asn) + L-glutamine + ATP + H2O = L-asparaginyl-tRNA(Asn) + L-glutamate + ADP + phosphate + 2 H(+)</text>
        <dbReference type="Rhea" id="RHEA:14513"/>
        <dbReference type="Rhea" id="RHEA-COMP:9674"/>
        <dbReference type="Rhea" id="RHEA-COMP:9677"/>
        <dbReference type="ChEBI" id="CHEBI:15377"/>
        <dbReference type="ChEBI" id="CHEBI:15378"/>
        <dbReference type="ChEBI" id="CHEBI:29985"/>
        <dbReference type="ChEBI" id="CHEBI:30616"/>
        <dbReference type="ChEBI" id="CHEBI:43474"/>
        <dbReference type="ChEBI" id="CHEBI:58359"/>
        <dbReference type="ChEBI" id="CHEBI:78515"/>
        <dbReference type="ChEBI" id="CHEBI:78516"/>
        <dbReference type="ChEBI" id="CHEBI:456216"/>
    </reaction>
</comment>
<keyword evidence="8" id="KW-1185">Reference proteome</keyword>
<dbReference type="AlphaFoldDB" id="A0A1G5W479"/>
<organism evidence="7 8">
    <name type="scientific">Allisonella histaminiformans</name>
    <dbReference type="NCBI Taxonomy" id="209880"/>
    <lineage>
        <taxon>Bacteria</taxon>
        <taxon>Bacillati</taxon>
        <taxon>Bacillota</taxon>
        <taxon>Negativicutes</taxon>
        <taxon>Veillonellales</taxon>
        <taxon>Veillonellaceae</taxon>
        <taxon>Allisonella</taxon>
    </lineage>
</organism>
<keyword evidence="7" id="KW-0808">Transferase</keyword>
<evidence type="ECO:0000256" key="1">
    <source>
        <dbReference type="ARBA" id="ARBA00010757"/>
    </source>
</evidence>
<gene>
    <name evidence="6" type="primary">gatC</name>
    <name evidence="7" type="ORF">SAMN02910343_01119</name>
</gene>
<comment type="similarity">
    <text evidence="1 6">Belongs to the GatC family.</text>
</comment>
<dbReference type="PANTHER" id="PTHR15004">
    <property type="entry name" value="GLUTAMYL-TRNA(GLN) AMIDOTRANSFERASE SUBUNIT C, MITOCHONDRIAL"/>
    <property type="match status" value="1"/>
</dbReference>
<evidence type="ECO:0000256" key="2">
    <source>
        <dbReference type="ARBA" id="ARBA00011123"/>
    </source>
</evidence>
<sequence>MKITAEEVKKVALLSRLSFTDKEIEELEDSMSGILTYMEELNQYDTENVAPMAHAVEQFNVMREDKPHTSFTNEQALMNAPEKEDGYFKVPRII</sequence>
<dbReference type="Pfam" id="PF02686">
    <property type="entry name" value="GatC"/>
    <property type="match status" value="1"/>
</dbReference>
<accession>A0A1G5W479</accession>
<protein>
    <recommendedName>
        <fullName evidence="6">Aspartyl/glutamyl-tRNA(Asn/Gln) amidotransferase subunit C</fullName>
        <shortName evidence="6">Asp/Glu-ADT subunit C</shortName>
        <ecNumber evidence="6">6.3.5.-</ecNumber>
    </recommendedName>
</protein>
<dbReference type="GO" id="GO:0050566">
    <property type="term" value="F:asparaginyl-tRNA synthase (glutamine-hydrolyzing) activity"/>
    <property type="evidence" value="ECO:0007669"/>
    <property type="project" value="RHEA"/>
</dbReference>
<dbReference type="GO" id="GO:0050567">
    <property type="term" value="F:glutaminyl-tRNA synthase (glutamine-hydrolyzing) activity"/>
    <property type="evidence" value="ECO:0007669"/>
    <property type="project" value="UniProtKB-UniRule"/>
</dbReference>
<dbReference type="GO" id="GO:0006450">
    <property type="term" value="P:regulation of translational fidelity"/>
    <property type="evidence" value="ECO:0007669"/>
    <property type="project" value="InterPro"/>
</dbReference>
<name>A0A1G5W479_9FIRM</name>
<dbReference type="HAMAP" id="MF_00122">
    <property type="entry name" value="GatC"/>
    <property type="match status" value="1"/>
</dbReference>
<dbReference type="GO" id="GO:0016740">
    <property type="term" value="F:transferase activity"/>
    <property type="evidence" value="ECO:0007669"/>
    <property type="project" value="UniProtKB-KW"/>
</dbReference>
<evidence type="ECO:0000256" key="4">
    <source>
        <dbReference type="ARBA" id="ARBA00047380"/>
    </source>
</evidence>
<dbReference type="RefSeq" id="WP_091364669.1">
    <property type="nucleotide sequence ID" value="NZ_CALJSX010000015.1"/>
</dbReference>
<dbReference type="SUPFAM" id="SSF141000">
    <property type="entry name" value="Glu-tRNAGln amidotransferase C subunit"/>
    <property type="match status" value="1"/>
</dbReference>
<dbReference type="InterPro" id="IPR036113">
    <property type="entry name" value="Asp/Glu-ADT_sf_sub_c"/>
</dbReference>
<dbReference type="PANTHER" id="PTHR15004:SF0">
    <property type="entry name" value="GLUTAMYL-TRNA(GLN) AMIDOTRANSFERASE SUBUNIT C, MITOCHONDRIAL"/>
    <property type="match status" value="1"/>
</dbReference>
<dbReference type="GO" id="GO:0005524">
    <property type="term" value="F:ATP binding"/>
    <property type="evidence" value="ECO:0007669"/>
    <property type="project" value="UniProtKB-KW"/>
</dbReference>
<evidence type="ECO:0000256" key="6">
    <source>
        <dbReference type="HAMAP-Rule" id="MF_00122"/>
    </source>
</evidence>
<evidence type="ECO:0000256" key="3">
    <source>
        <dbReference type="ARBA" id="ARBA00024799"/>
    </source>
</evidence>
<comment type="subunit">
    <text evidence="2 6">Heterotrimer of A, B and C subunits.</text>
</comment>
<proteinExistence type="inferred from homology"/>